<name>A0A941D9W6_9MICO</name>
<evidence type="ECO:0000313" key="1">
    <source>
        <dbReference type="EMBL" id="MBR7744658.1"/>
    </source>
</evidence>
<dbReference type="EMBL" id="JAGSNF010000022">
    <property type="protein sequence ID" value="MBR7744658.1"/>
    <property type="molecule type" value="Genomic_DNA"/>
</dbReference>
<proteinExistence type="predicted"/>
<evidence type="ECO:0000313" key="2">
    <source>
        <dbReference type="Proteomes" id="UP000677016"/>
    </source>
</evidence>
<organism evidence="1 2">
    <name type="scientific">Phycicoccus avicenniae</name>
    <dbReference type="NCBI Taxonomy" id="2828860"/>
    <lineage>
        <taxon>Bacteria</taxon>
        <taxon>Bacillati</taxon>
        <taxon>Actinomycetota</taxon>
        <taxon>Actinomycetes</taxon>
        <taxon>Micrococcales</taxon>
        <taxon>Intrasporangiaceae</taxon>
        <taxon>Phycicoccus</taxon>
    </lineage>
</organism>
<keyword evidence="2" id="KW-1185">Reference proteome</keyword>
<comment type="caution">
    <text evidence="1">The sequence shown here is derived from an EMBL/GenBank/DDBJ whole genome shotgun (WGS) entry which is preliminary data.</text>
</comment>
<protein>
    <submittedName>
        <fullName evidence="1">Uncharacterized protein</fullName>
    </submittedName>
</protein>
<dbReference type="AlphaFoldDB" id="A0A941D9W6"/>
<gene>
    <name evidence="1" type="ORF">KC207_15280</name>
</gene>
<accession>A0A941D9W6</accession>
<sequence length="228" mass="23843">MSRPLRVLLVLLLAVVLVPVGLFLGSGVVRLVQLDAARDRAAAERDAGLPAARASAEDALDGALAAVRATGTGAERARFAELSCRLESVDAGWVPQSYDDVCVVRAVAILVLPEGTEVGDSCEGLGIPDPPDRAEPRTFAVAQRGPAAALTAERPWEHDCTSDLREPGTGRTLVLEGDRPAPPAPGEAWVVVRSEARVSRTGLGCRPFSVLFCGGPRAGDLGRPPEGR</sequence>
<dbReference type="RefSeq" id="WP_211604181.1">
    <property type="nucleotide sequence ID" value="NZ_JAGSNF010000022.1"/>
</dbReference>
<reference evidence="1" key="1">
    <citation type="submission" date="2021-04" db="EMBL/GenBank/DDBJ databases">
        <title>Phycicoccus avicenniae sp. nov., a novel endophytic actinomycetes isolated from branch of Avicennia mariana.</title>
        <authorList>
            <person name="Tuo L."/>
        </authorList>
    </citation>
    <scope>NUCLEOTIDE SEQUENCE</scope>
    <source>
        <strain evidence="1">BSK3Z-2</strain>
    </source>
</reference>
<dbReference type="Proteomes" id="UP000677016">
    <property type="component" value="Unassembled WGS sequence"/>
</dbReference>